<evidence type="ECO:0000313" key="1">
    <source>
        <dbReference type="EMBL" id="CAI9921552.1"/>
    </source>
</evidence>
<reference evidence="2 3" key="2">
    <citation type="submission" date="2024-07" db="EMBL/GenBank/DDBJ databases">
        <authorList>
            <person name="Akdeniz Z."/>
        </authorList>
    </citation>
    <scope>NUCLEOTIDE SEQUENCE [LARGE SCALE GENOMIC DNA]</scope>
</reference>
<keyword evidence="3" id="KW-1185">Reference proteome</keyword>
<dbReference type="EMBL" id="CATOUU010000226">
    <property type="protein sequence ID" value="CAI9921552.1"/>
    <property type="molecule type" value="Genomic_DNA"/>
</dbReference>
<accession>A0AA86TNX0</accession>
<gene>
    <name evidence="2" type="ORF">HINF_LOCUS47961</name>
    <name evidence="1" type="ORF">HINF_LOCUS9197</name>
</gene>
<proteinExistence type="predicted"/>
<comment type="caution">
    <text evidence="1">The sequence shown here is derived from an EMBL/GenBank/DDBJ whole genome shotgun (WGS) entry which is preliminary data.</text>
</comment>
<dbReference type="AlphaFoldDB" id="A0AA86TNX0"/>
<dbReference type="SUPFAM" id="SSF57850">
    <property type="entry name" value="RING/U-box"/>
    <property type="match status" value="1"/>
</dbReference>
<reference evidence="1" key="1">
    <citation type="submission" date="2023-06" db="EMBL/GenBank/DDBJ databases">
        <authorList>
            <person name="Kurt Z."/>
        </authorList>
    </citation>
    <scope>NUCLEOTIDE SEQUENCE</scope>
</reference>
<dbReference type="EMBL" id="CAXDID020000218">
    <property type="protein sequence ID" value="CAL6058071.1"/>
    <property type="molecule type" value="Genomic_DNA"/>
</dbReference>
<protein>
    <submittedName>
        <fullName evidence="1">RING/FYVE/PHD-type</fullName>
    </submittedName>
</protein>
<dbReference type="Proteomes" id="UP001642409">
    <property type="component" value="Unassembled WGS sequence"/>
</dbReference>
<evidence type="ECO:0000313" key="2">
    <source>
        <dbReference type="EMBL" id="CAL6058071.1"/>
    </source>
</evidence>
<dbReference type="Gene3D" id="3.30.40.10">
    <property type="entry name" value="Zinc/RING finger domain, C3HC4 (zinc finger)"/>
    <property type="match status" value="1"/>
</dbReference>
<name>A0AA86TNX0_9EUKA</name>
<organism evidence="1">
    <name type="scientific">Hexamita inflata</name>
    <dbReference type="NCBI Taxonomy" id="28002"/>
    <lineage>
        <taxon>Eukaryota</taxon>
        <taxon>Metamonada</taxon>
        <taxon>Diplomonadida</taxon>
        <taxon>Hexamitidae</taxon>
        <taxon>Hexamitinae</taxon>
        <taxon>Hexamita</taxon>
    </lineage>
</organism>
<sequence>MMFQNMFNTPYERIITVFTNLRTKTMERQSKQQLNVLLALLRKLSNCKATAQNALQQINRIVCQNKNGFKICISQFRNISEAAKQINILIFNNIKLNASKLDLTVMNRIIGATYINKIQLNNQDSSVEAKMIIAHDVDCKTKINMLNLLENVISWKIYTKTLKVHSNEDFDLLIVDKTHIYHKSEVTKINKKALQVTAERLPQQMIHNSLLQQHAKLITQYLDTHHYQIQQVNKELILFCIKQCIEINSSEIIELQFTSHKFTLFQKVIKMLQPNVSEEFIQSCVISSGLSDIQSIQFSTTDPITLMPIKTPVRSLRCQHLQVFEEGSYNKCPFCQQFIMYGDLYVDAFLQLIIQNYSSENYVKCIDLNPNTMHLEIITCKEITSECDSWFQPDIIKPMLLQHK</sequence>
<dbReference type="InterPro" id="IPR013083">
    <property type="entry name" value="Znf_RING/FYVE/PHD"/>
</dbReference>
<evidence type="ECO:0000313" key="3">
    <source>
        <dbReference type="Proteomes" id="UP001642409"/>
    </source>
</evidence>